<feature type="domain" description="O-antigen ligase-related" evidence="6">
    <location>
        <begin position="191"/>
        <end position="324"/>
    </location>
</feature>
<keyword evidence="8" id="KW-1185">Reference proteome</keyword>
<dbReference type="AlphaFoldDB" id="A0A970B5Z7"/>
<feature type="transmembrane region" description="Helical" evidence="5">
    <location>
        <begin position="158"/>
        <end position="176"/>
    </location>
</feature>
<dbReference type="RefSeq" id="WP_168149233.1">
    <property type="nucleotide sequence ID" value="NZ_JAAVXB010000010.1"/>
</dbReference>
<dbReference type="PANTHER" id="PTHR37422:SF13">
    <property type="entry name" value="LIPOPOLYSACCHARIDE BIOSYNTHESIS PROTEIN PA4999-RELATED"/>
    <property type="match status" value="1"/>
</dbReference>
<proteinExistence type="predicted"/>
<accession>A0A970B5Z7</accession>
<evidence type="ECO:0000256" key="3">
    <source>
        <dbReference type="ARBA" id="ARBA00022989"/>
    </source>
</evidence>
<feature type="transmembrane region" description="Helical" evidence="5">
    <location>
        <begin position="406"/>
        <end position="430"/>
    </location>
</feature>
<feature type="transmembrane region" description="Helical" evidence="5">
    <location>
        <begin position="34"/>
        <end position="53"/>
    </location>
</feature>
<keyword evidence="3 5" id="KW-1133">Transmembrane helix</keyword>
<dbReference type="GO" id="GO:0016020">
    <property type="term" value="C:membrane"/>
    <property type="evidence" value="ECO:0007669"/>
    <property type="project" value="UniProtKB-SubCell"/>
</dbReference>
<evidence type="ECO:0000313" key="8">
    <source>
        <dbReference type="Proteomes" id="UP000653472"/>
    </source>
</evidence>
<evidence type="ECO:0000313" key="7">
    <source>
        <dbReference type="EMBL" id="NKF23917.1"/>
    </source>
</evidence>
<gene>
    <name evidence="7" type="ORF">G7Y82_16510</name>
</gene>
<dbReference type="PANTHER" id="PTHR37422">
    <property type="entry name" value="TEICHURONIC ACID BIOSYNTHESIS PROTEIN TUAE"/>
    <property type="match status" value="1"/>
</dbReference>
<evidence type="ECO:0000256" key="1">
    <source>
        <dbReference type="ARBA" id="ARBA00004141"/>
    </source>
</evidence>
<organism evidence="7 8">
    <name type="scientific">Solimonas marina</name>
    <dbReference type="NCBI Taxonomy" id="2714601"/>
    <lineage>
        <taxon>Bacteria</taxon>
        <taxon>Pseudomonadati</taxon>
        <taxon>Pseudomonadota</taxon>
        <taxon>Gammaproteobacteria</taxon>
        <taxon>Nevskiales</taxon>
        <taxon>Nevskiaceae</taxon>
        <taxon>Solimonas</taxon>
    </lineage>
</organism>
<comment type="caution">
    <text evidence="7">The sequence shown here is derived from an EMBL/GenBank/DDBJ whole genome shotgun (WGS) entry which is preliminary data.</text>
</comment>
<dbReference type="Pfam" id="PF04932">
    <property type="entry name" value="Wzy_C"/>
    <property type="match status" value="1"/>
</dbReference>
<protein>
    <submittedName>
        <fullName evidence="7">O-antigen ligase family protein</fullName>
    </submittedName>
</protein>
<dbReference type="InterPro" id="IPR007016">
    <property type="entry name" value="O-antigen_ligase-rel_domated"/>
</dbReference>
<evidence type="ECO:0000256" key="5">
    <source>
        <dbReference type="SAM" id="Phobius"/>
    </source>
</evidence>
<sequence>MKPFFLLLSILAAYSASGLESKAFLQTWYDEARFFEILGFLAILSCLFVKPPSLQSPSRMNGLLAAFVLLGIASSLRSNLPLYGLIEVTILCSAIIVGTWLGRAASNAPSLKIQIIAIIATGGVILGIRLATNFFSAYLTGDGRGLSSAWLPFIGPRFFAKAATWTIPLLWVAPWLTEKYRGAASAICTIASVATWAFVIGTGSRGALVGLAIGMAAIFILFGHVGRRYAIHQLLVAASAFALWQVFAIHFDISTADRIVTAGLSGRESLYTTAWADIHSSPLLGIGPMQYAMLGRHPGVPGAGPHDFPLQFAAEWGIPAFLILCLLIVRWLVSFAVKIRSEVLQGLQQDARIDLAIFAGAVAALVHGLVANVFNDPVSQLLAVTLVGLSLTPKERQRQLAAGSKANYFLASVTSAACIAGLLASIALGWRCINPSPEVQQMPKFGGTVSPRLWSQGLIPFNKTCSCQQGERPS</sequence>
<dbReference type="Proteomes" id="UP000653472">
    <property type="component" value="Unassembled WGS sequence"/>
</dbReference>
<keyword evidence="4 5" id="KW-0472">Membrane</keyword>
<comment type="subcellular location">
    <subcellularLocation>
        <location evidence="1">Membrane</location>
        <topology evidence="1">Multi-pass membrane protein</topology>
    </subcellularLocation>
</comment>
<keyword evidence="2 5" id="KW-0812">Transmembrane</keyword>
<name>A0A970B5Z7_9GAMM</name>
<reference evidence="7" key="1">
    <citation type="submission" date="2020-03" db="EMBL/GenBank/DDBJ databases">
        <title>Solimonas marina sp. nov., isolated from deep seawater of the Pacific Ocean.</title>
        <authorList>
            <person name="Liu X."/>
            <person name="Lai Q."/>
            <person name="Sun F."/>
            <person name="Gai Y."/>
            <person name="Li G."/>
            <person name="Shao Z."/>
        </authorList>
    </citation>
    <scope>NUCLEOTIDE SEQUENCE</scope>
    <source>
        <strain evidence="7">C16B3</strain>
    </source>
</reference>
<feature type="transmembrane region" description="Helical" evidence="5">
    <location>
        <begin position="234"/>
        <end position="251"/>
    </location>
</feature>
<feature type="transmembrane region" description="Helical" evidence="5">
    <location>
        <begin position="183"/>
        <end position="200"/>
    </location>
</feature>
<feature type="transmembrane region" description="Helical" evidence="5">
    <location>
        <begin position="60"/>
        <end position="76"/>
    </location>
</feature>
<feature type="transmembrane region" description="Helical" evidence="5">
    <location>
        <begin position="206"/>
        <end position="222"/>
    </location>
</feature>
<dbReference type="EMBL" id="JAAVXB010000010">
    <property type="protein sequence ID" value="NKF23917.1"/>
    <property type="molecule type" value="Genomic_DNA"/>
</dbReference>
<dbReference type="InterPro" id="IPR051533">
    <property type="entry name" value="WaaL-like"/>
</dbReference>
<evidence type="ECO:0000259" key="6">
    <source>
        <dbReference type="Pfam" id="PF04932"/>
    </source>
</evidence>
<feature type="transmembrane region" description="Helical" evidence="5">
    <location>
        <begin position="353"/>
        <end position="371"/>
    </location>
</feature>
<dbReference type="GO" id="GO:0016874">
    <property type="term" value="F:ligase activity"/>
    <property type="evidence" value="ECO:0007669"/>
    <property type="project" value="UniProtKB-KW"/>
</dbReference>
<evidence type="ECO:0000256" key="4">
    <source>
        <dbReference type="ARBA" id="ARBA00023136"/>
    </source>
</evidence>
<feature type="transmembrane region" description="Helical" evidence="5">
    <location>
        <begin position="113"/>
        <end position="138"/>
    </location>
</feature>
<evidence type="ECO:0000256" key="2">
    <source>
        <dbReference type="ARBA" id="ARBA00022692"/>
    </source>
</evidence>
<feature type="transmembrane region" description="Helical" evidence="5">
    <location>
        <begin position="82"/>
        <end position="101"/>
    </location>
</feature>
<keyword evidence="7" id="KW-0436">Ligase</keyword>
<feature type="transmembrane region" description="Helical" evidence="5">
    <location>
        <begin position="316"/>
        <end position="333"/>
    </location>
</feature>